<keyword evidence="4" id="KW-0328">Glycosyltransferase</keyword>
<dbReference type="Proteomes" id="UP001521137">
    <property type="component" value="Unassembled WGS sequence"/>
</dbReference>
<keyword evidence="1" id="KW-0812">Transmembrane</keyword>
<evidence type="ECO:0000259" key="2">
    <source>
        <dbReference type="Pfam" id="PF00534"/>
    </source>
</evidence>
<dbReference type="PANTHER" id="PTHR12526">
    <property type="entry name" value="GLYCOSYLTRANSFERASE"/>
    <property type="match status" value="1"/>
</dbReference>
<protein>
    <submittedName>
        <fullName evidence="4">Glycosyltransferase</fullName>
        <ecNumber evidence="4">2.4.-.-</ecNumber>
    </submittedName>
</protein>
<dbReference type="Gene3D" id="3.40.50.2000">
    <property type="entry name" value="Glycogen Phosphorylase B"/>
    <property type="match status" value="2"/>
</dbReference>
<dbReference type="RefSeq" id="WP_235311195.1">
    <property type="nucleotide sequence ID" value="NZ_JAKGAS010000002.1"/>
</dbReference>
<evidence type="ECO:0000259" key="3">
    <source>
        <dbReference type="Pfam" id="PF13439"/>
    </source>
</evidence>
<keyword evidence="4" id="KW-0808">Transferase</keyword>
<evidence type="ECO:0000313" key="5">
    <source>
        <dbReference type="Proteomes" id="UP001521137"/>
    </source>
</evidence>
<dbReference type="Pfam" id="PF00534">
    <property type="entry name" value="Glycos_transf_1"/>
    <property type="match status" value="1"/>
</dbReference>
<dbReference type="EC" id="2.4.-.-" evidence="4"/>
<feature type="domain" description="Glycosyltransferase subfamily 4-like N-terminal" evidence="3">
    <location>
        <begin position="14"/>
        <end position="170"/>
    </location>
</feature>
<dbReference type="InterPro" id="IPR001296">
    <property type="entry name" value="Glyco_trans_1"/>
</dbReference>
<keyword evidence="1" id="KW-0472">Membrane</keyword>
<reference evidence="4 5" key="1">
    <citation type="submission" date="2022-01" db="EMBL/GenBank/DDBJ databases">
        <title>Paraglaciecola sp. G1-23.</title>
        <authorList>
            <person name="Jin M.S."/>
            <person name="Han D.M."/>
            <person name="Kim H.M."/>
            <person name="Jeon C.O."/>
        </authorList>
    </citation>
    <scope>NUCLEOTIDE SEQUENCE [LARGE SCALE GENOMIC DNA]</scope>
    <source>
        <strain evidence="4 5">G1-23</strain>
    </source>
</reference>
<evidence type="ECO:0000256" key="1">
    <source>
        <dbReference type="SAM" id="Phobius"/>
    </source>
</evidence>
<keyword evidence="1" id="KW-1133">Transmembrane helix</keyword>
<proteinExistence type="predicted"/>
<comment type="caution">
    <text evidence="4">The sequence shown here is derived from an EMBL/GenBank/DDBJ whole genome shotgun (WGS) entry which is preliminary data.</text>
</comment>
<evidence type="ECO:0000313" key="4">
    <source>
        <dbReference type="EMBL" id="MCF2947679.1"/>
    </source>
</evidence>
<dbReference type="PANTHER" id="PTHR12526:SF630">
    <property type="entry name" value="GLYCOSYLTRANSFERASE"/>
    <property type="match status" value="1"/>
</dbReference>
<name>A0ABS9D780_9ALTE</name>
<gene>
    <name evidence="4" type="ORF">L0668_06140</name>
</gene>
<organism evidence="4 5">
    <name type="scientific">Paraglaciecola algarum</name>
    <dbReference type="NCBI Taxonomy" id="3050085"/>
    <lineage>
        <taxon>Bacteria</taxon>
        <taxon>Pseudomonadati</taxon>
        <taxon>Pseudomonadota</taxon>
        <taxon>Gammaproteobacteria</taxon>
        <taxon>Alteromonadales</taxon>
        <taxon>Alteromonadaceae</taxon>
        <taxon>Paraglaciecola</taxon>
    </lineage>
</organism>
<dbReference type="SUPFAM" id="SSF53756">
    <property type="entry name" value="UDP-Glycosyltransferase/glycogen phosphorylase"/>
    <property type="match status" value="1"/>
</dbReference>
<feature type="transmembrane region" description="Helical" evidence="1">
    <location>
        <begin position="81"/>
        <end position="100"/>
    </location>
</feature>
<feature type="domain" description="Glycosyl transferase family 1" evidence="2">
    <location>
        <begin position="181"/>
        <end position="341"/>
    </location>
</feature>
<accession>A0ABS9D780</accession>
<dbReference type="Pfam" id="PF13439">
    <property type="entry name" value="Glyco_transf_4"/>
    <property type="match status" value="1"/>
</dbReference>
<dbReference type="GO" id="GO:0016757">
    <property type="term" value="F:glycosyltransferase activity"/>
    <property type="evidence" value="ECO:0007669"/>
    <property type="project" value="UniProtKB-KW"/>
</dbReference>
<sequence length="365" mass="41615">MKQVLHIFGAMNRGGAEMRTVSLMAEMRQQGVQFDYCVLSGEQGVLDDTIKDLHGEIYYCKLGPAFFYQFWRLLTTKKFDVVHSHVAYVSGFILFLAWLAGIKKRIAHFRNTTAGGSLSFIRACRDGLLKTMIKLFATDILAVCDGAMLGFWGADWKKQKRCKVIYNGFEVTSIPPNQQFWQQYIPTFNGQKVVLNVARMDIQKNHIRQCEIFNLLNQIDNNTLMVFVGKENLERKAKMLELINRYDLNDKVHFLGLQTDVLQFMSHADVLLFPSEWEGLPGVVLEAASVGLKVVGSDLPGIEEIQQHIKGIEIVKRSQSDQEWAEILNQSLLSKIEAREIIDSFASSVFLMENNVRQLYAVYAE</sequence>
<dbReference type="EMBL" id="JAKGAS010000002">
    <property type="protein sequence ID" value="MCF2947679.1"/>
    <property type="molecule type" value="Genomic_DNA"/>
</dbReference>
<keyword evidence="5" id="KW-1185">Reference proteome</keyword>
<dbReference type="InterPro" id="IPR028098">
    <property type="entry name" value="Glyco_trans_4-like_N"/>
</dbReference>